<accession>A0A0Q9YPX7</accession>
<feature type="transmembrane region" description="Helical" evidence="2">
    <location>
        <begin position="93"/>
        <end position="112"/>
    </location>
</feature>
<dbReference type="PANTHER" id="PTHR40547:SF1">
    <property type="entry name" value="SLL0298 PROTEIN"/>
    <property type="match status" value="1"/>
</dbReference>
<reference evidence="4" key="1">
    <citation type="submission" date="2015-09" db="EMBL/GenBank/DDBJ databases">
        <title>Draft Genome Sequences of Two Novel Amoeba-resistant Intranuclear Bacteria, Candidatus Berkiella cookevillensis and Candidatus Berkiella aquae.</title>
        <authorList>
            <person name="Mehari Y.T."/>
            <person name="Arivett B.A."/>
            <person name="Farone A.L."/>
            <person name="Gunderson J.H."/>
            <person name="Farone M.B."/>
        </authorList>
    </citation>
    <scope>NUCLEOTIDE SEQUENCE [LARGE SCALE GENOMIC DNA]</scope>
    <source>
        <strain evidence="4">HT99</strain>
    </source>
</reference>
<gene>
    <name evidence="4" type="ORF">HT99x_00388</name>
    <name evidence="5" type="ORF">HT99x_010155</name>
</gene>
<keyword evidence="2" id="KW-0472">Membrane</keyword>
<evidence type="ECO:0000313" key="5">
    <source>
        <dbReference type="EMBL" id="MCS5711793.1"/>
    </source>
</evidence>
<dbReference type="Proteomes" id="UP000051497">
    <property type="component" value="Unassembled WGS sequence"/>
</dbReference>
<reference evidence="5" key="2">
    <citation type="journal article" date="2016" name="Genome Announc.">
        <title>Draft Genome Sequences of Two Novel Amoeba-Resistant Intranuclear Bacteria, 'Candidatus Berkiella cookevillensis' and 'Candidatus Berkiella aquae'.</title>
        <authorList>
            <person name="Mehari Y.T."/>
            <person name="Arivett B.A."/>
            <person name="Farone A.L."/>
            <person name="Gunderson J.H."/>
            <person name="Farone M.B."/>
        </authorList>
    </citation>
    <scope>NUCLEOTIDE SEQUENCE</scope>
    <source>
        <strain evidence="5">HT99</strain>
    </source>
</reference>
<comment type="caution">
    <text evidence="4">The sequence shown here is derived from an EMBL/GenBank/DDBJ whole genome shotgun (WGS) entry which is preliminary data.</text>
</comment>
<evidence type="ECO:0000313" key="4">
    <source>
        <dbReference type="EMBL" id="KRG22847.1"/>
    </source>
</evidence>
<keyword evidence="6" id="KW-1185">Reference proteome</keyword>
<dbReference type="InterPro" id="IPR018639">
    <property type="entry name" value="DUF2062"/>
</dbReference>
<dbReference type="Pfam" id="PF09835">
    <property type="entry name" value="DUF2062"/>
    <property type="match status" value="1"/>
</dbReference>
<reference evidence="5" key="3">
    <citation type="submission" date="2021-06" db="EMBL/GenBank/DDBJ databases">
        <title>Genomic Description and Analysis of Intracellular Bacteria, Candidatus Berkiella cookevillensis and Candidatus Berkiella aquae.</title>
        <authorList>
            <person name="Kidane D.T."/>
            <person name="Mehari Y.T."/>
            <person name="Rice F.C."/>
            <person name="Arivett B.A."/>
            <person name="Farone A.L."/>
            <person name="Berk S.G."/>
            <person name="Farone M.B."/>
        </authorList>
    </citation>
    <scope>NUCLEOTIDE SEQUENCE</scope>
    <source>
        <strain evidence="5">HT99</strain>
    </source>
</reference>
<feature type="domain" description="DUF2062" evidence="3">
    <location>
        <begin position="23"/>
        <end position="164"/>
    </location>
</feature>
<dbReference type="EMBL" id="LKAJ01000001">
    <property type="protein sequence ID" value="KRG22847.1"/>
    <property type="molecule type" value="Genomic_DNA"/>
</dbReference>
<evidence type="ECO:0000313" key="6">
    <source>
        <dbReference type="Proteomes" id="UP000051497"/>
    </source>
</evidence>
<name>A0A0Q9YPX7_9GAMM</name>
<keyword evidence="2" id="KW-0812">Transmembrane</keyword>
<dbReference type="STRING" id="295108.HT99x_00388"/>
<evidence type="ECO:0000256" key="2">
    <source>
        <dbReference type="SAM" id="Phobius"/>
    </source>
</evidence>
<evidence type="ECO:0000256" key="1">
    <source>
        <dbReference type="SAM" id="MobiDB-lite"/>
    </source>
</evidence>
<feature type="region of interest" description="Disordered" evidence="1">
    <location>
        <begin position="171"/>
        <end position="191"/>
    </location>
</feature>
<dbReference type="RefSeq" id="WP_075065022.1">
    <property type="nucleotide sequence ID" value="NZ_LKAJ02000001.1"/>
</dbReference>
<organism evidence="4">
    <name type="scientific">Candidatus Berkiella aquae</name>
    <dbReference type="NCBI Taxonomy" id="295108"/>
    <lineage>
        <taxon>Bacteria</taxon>
        <taxon>Pseudomonadati</taxon>
        <taxon>Pseudomonadota</taxon>
        <taxon>Gammaproteobacteria</taxon>
        <taxon>Candidatus Berkiellales</taxon>
        <taxon>Candidatus Berkiellaceae</taxon>
        <taxon>Candidatus Berkiella</taxon>
    </lineage>
</organism>
<dbReference type="PANTHER" id="PTHR40547">
    <property type="entry name" value="SLL0298 PROTEIN"/>
    <property type="match status" value="1"/>
</dbReference>
<feature type="transmembrane region" description="Helical" evidence="2">
    <location>
        <begin position="132"/>
        <end position="155"/>
    </location>
</feature>
<evidence type="ECO:0000259" key="3">
    <source>
        <dbReference type="Pfam" id="PF09835"/>
    </source>
</evidence>
<sequence length="191" mass="21818">MSKKLFKRFLPDTKKIKSDKHLQIFGKLIHDPNLWHLNRYSVSMGFSAGLFAALMPLPFQMLLAATLSILLRGNLPIAIALTWVTNPVTTPPIAYFCYLVGTFVLQTPPQHFKFELSFEWLMKEIGGIGLPFVVGSVIVAIVAAILSNIIIRLIWRWAIIKAWRERHTARSLARRKKKSTRKKKRTKPPIS</sequence>
<keyword evidence="2" id="KW-1133">Transmembrane helix</keyword>
<dbReference type="OrthoDB" id="9786029at2"/>
<dbReference type="EMBL" id="LKAJ02000001">
    <property type="protein sequence ID" value="MCS5711793.1"/>
    <property type="molecule type" value="Genomic_DNA"/>
</dbReference>
<protein>
    <submittedName>
        <fullName evidence="5">DUF2062 domain-containing protein</fullName>
    </submittedName>
</protein>
<dbReference type="AlphaFoldDB" id="A0A0Q9YPX7"/>
<proteinExistence type="predicted"/>